<dbReference type="Gene3D" id="3.40.50.150">
    <property type="entry name" value="Vaccinia Virus protein VP39"/>
    <property type="match status" value="1"/>
</dbReference>
<dbReference type="KEGG" id="osg:BST96_07875"/>
<keyword evidence="3" id="KW-1185">Reference proteome</keyword>
<name>A0A1X9NJ79_9GAMM</name>
<gene>
    <name evidence="2" type="ORF">BST96_07875</name>
</gene>
<dbReference type="RefSeq" id="WP_085758174.1">
    <property type="nucleotide sequence ID" value="NZ_CP019343.1"/>
</dbReference>
<evidence type="ECO:0000313" key="3">
    <source>
        <dbReference type="Proteomes" id="UP000193450"/>
    </source>
</evidence>
<organism evidence="2 3">
    <name type="scientific">Oceanicoccus sagamiensis</name>
    <dbReference type="NCBI Taxonomy" id="716816"/>
    <lineage>
        <taxon>Bacteria</taxon>
        <taxon>Pseudomonadati</taxon>
        <taxon>Pseudomonadota</taxon>
        <taxon>Gammaproteobacteria</taxon>
        <taxon>Cellvibrionales</taxon>
        <taxon>Spongiibacteraceae</taxon>
        <taxon>Oceanicoccus</taxon>
    </lineage>
</organism>
<dbReference type="InterPro" id="IPR029063">
    <property type="entry name" value="SAM-dependent_MTases_sf"/>
</dbReference>
<dbReference type="SUPFAM" id="SSF53335">
    <property type="entry name" value="S-adenosyl-L-methionine-dependent methyltransferases"/>
    <property type="match status" value="1"/>
</dbReference>
<dbReference type="InterPro" id="IPR041698">
    <property type="entry name" value="Methyltransf_25"/>
</dbReference>
<proteinExistence type="predicted"/>
<dbReference type="EMBL" id="CP019343">
    <property type="protein sequence ID" value="ARN74043.1"/>
    <property type="molecule type" value="Genomic_DNA"/>
</dbReference>
<dbReference type="OrthoDB" id="9804312at2"/>
<feature type="domain" description="Methyltransferase" evidence="1">
    <location>
        <begin position="38"/>
        <end position="124"/>
    </location>
</feature>
<dbReference type="STRING" id="716816.BST96_07875"/>
<dbReference type="Proteomes" id="UP000193450">
    <property type="component" value="Chromosome"/>
</dbReference>
<protein>
    <recommendedName>
        <fullName evidence="1">Methyltransferase domain-containing protein</fullName>
    </recommendedName>
</protein>
<reference evidence="2 3" key="1">
    <citation type="submission" date="2016-11" db="EMBL/GenBank/DDBJ databases">
        <title>Trade-off between light-utilization and light-protection in marine flavobacteria.</title>
        <authorList>
            <person name="Kumagai Y."/>
        </authorList>
    </citation>
    <scope>NUCLEOTIDE SEQUENCE [LARGE SCALE GENOMIC DNA]</scope>
    <source>
        <strain evidence="2 3">NBRC 107125</strain>
    </source>
</reference>
<accession>A0A1X9NJ79</accession>
<evidence type="ECO:0000313" key="2">
    <source>
        <dbReference type="EMBL" id="ARN74043.1"/>
    </source>
</evidence>
<dbReference type="CDD" id="cd02440">
    <property type="entry name" value="AdoMet_MTases"/>
    <property type="match status" value="1"/>
</dbReference>
<dbReference type="AlphaFoldDB" id="A0A1X9NJ79"/>
<evidence type="ECO:0000259" key="1">
    <source>
        <dbReference type="Pfam" id="PF13649"/>
    </source>
</evidence>
<dbReference type="Pfam" id="PF13649">
    <property type="entry name" value="Methyltransf_25"/>
    <property type="match status" value="1"/>
</dbReference>
<sequence length="194" mass="21624">MTISNQWDKRYSSSTHTGDACWVLANNLHLLPPSGKSLDLACGLGANALLLAEQGMDSYAWDTSAVALEKLRGFAAEQQHSIHTEQRDVEQQPPEPNSFDIIVVSQFLYRPIFPALIAALKPNGLLFYQTFHQHKIDPQGPSNPDYLLASNELLRLLQPLELLFYREDGTTGNTTQGRRNCSYFVGKKNHVALG</sequence>